<dbReference type="EMBL" id="OU895879">
    <property type="protein sequence ID" value="CAG9809532.1"/>
    <property type="molecule type" value="Genomic_DNA"/>
</dbReference>
<proteinExistence type="predicted"/>
<evidence type="ECO:0000313" key="1">
    <source>
        <dbReference type="EMBL" id="CAG9809532.1"/>
    </source>
</evidence>
<gene>
    <name evidence="1" type="ORF">CHIRRI_LOCUS12353</name>
</gene>
<evidence type="ECO:0000313" key="2">
    <source>
        <dbReference type="Proteomes" id="UP001153620"/>
    </source>
</evidence>
<reference evidence="1" key="2">
    <citation type="submission" date="2022-10" db="EMBL/GenBank/DDBJ databases">
        <authorList>
            <consortium name="ENA_rothamsted_submissions"/>
            <consortium name="culmorum"/>
            <person name="King R."/>
        </authorList>
    </citation>
    <scope>NUCLEOTIDE SEQUENCE</scope>
</reference>
<dbReference type="AlphaFoldDB" id="A0A9N9WZ45"/>
<accession>A0A9N9WZ45</accession>
<keyword evidence="2" id="KW-1185">Reference proteome</keyword>
<reference evidence="1" key="1">
    <citation type="submission" date="2022-01" db="EMBL/GenBank/DDBJ databases">
        <authorList>
            <person name="King R."/>
        </authorList>
    </citation>
    <scope>NUCLEOTIDE SEQUENCE</scope>
</reference>
<organism evidence="1 2">
    <name type="scientific">Chironomus riparius</name>
    <dbReference type="NCBI Taxonomy" id="315576"/>
    <lineage>
        <taxon>Eukaryota</taxon>
        <taxon>Metazoa</taxon>
        <taxon>Ecdysozoa</taxon>
        <taxon>Arthropoda</taxon>
        <taxon>Hexapoda</taxon>
        <taxon>Insecta</taxon>
        <taxon>Pterygota</taxon>
        <taxon>Neoptera</taxon>
        <taxon>Endopterygota</taxon>
        <taxon>Diptera</taxon>
        <taxon>Nematocera</taxon>
        <taxon>Chironomoidea</taxon>
        <taxon>Chironomidae</taxon>
        <taxon>Chironominae</taxon>
        <taxon>Chironomus</taxon>
    </lineage>
</organism>
<name>A0A9N9WZ45_9DIPT</name>
<sequence length="314" mass="35559">MHTEEDVLILNNFDDFSDLEDEDLCKISPLTKELRNQLGLVHTDKVKSLTGKKRLLFSIEVHKSSLTCEKVVKFLMSNSINSITTVVFNTQRDNLIFVEVIVTDSVINWLHKLMLNHVPLADDTDSQSNLSIINHLARYTTFINAPELDDLAALRIYLHLRLCPLVVSLDRNSLINPTSIEYKSAIIEIQLDDFKLFSSGISFGFIILKTINLLLSSDIKLSSILGLKLKLANNKLRNGRIDLIVDWQNNEVDIQNLIKMIGILCGKSRLSSNSLAILPKNFHAQMVITQKHLLGSYYYGLIATPEIEELDELL</sequence>
<dbReference type="Proteomes" id="UP001153620">
    <property type="component" value="Chromosome 3"/>
</dbReference>
<protein>
    <submittedName>
        <fullName evidence="1">Uncharacterized protein</fullName>
    </submittedName>
</protein>